<reference evidence="15 16" key="1">
    <citation type="submission" date="2017-02" db="EMBL/GenBank/DDBJ databases">
        <title>Genomes of Trichoderma spp. with biocontrol activity.</title>
        <authorList>
            <person name="Gardiner D."/>
            <person name="Kazan K."/>
            <person name="Vos C."/>
            <person name="Harvey P."/>
        </authorList>
    </citation>
    <scope>NUCLEOTIDE SEQUENCE [LARGE SCALE GENOMIC DNA]</scope>
    <source>
        <strain evidence="15 16">A5MH</strain>
    </source>
</reference>
<dbReference type="GO" id="GO:0005743">
    <property type="term" value="C:mitochondrial inner membrane"/>
    <property type="evidence" value="ECO:0007669"/>
    <property type="project" value="TreeGrafter"/>
</dbReference>
<dbReference type="InterPro" id="IPR011527">
    <property type="entry name" value="ABC1_TM_dom"/>
</dbReference>
<dbReference type="PROSITE" id="PS50893">
    <property type="entry name" value="ABC_TRANSPORTER_2"/>
    <property type="match status" value="2"/>
</dbReference>
<dbReference type="InterPro" id="IPR036640">
    <property type="entry name" value="ABC1_TM_sf"/>
</dbReference>
<dbReference type="Pfam" id="PF00664">
    <property type="entry name" value="ABC_membrane"/>
    <property type="match status" value="2"/>
</dbReference>
<dbReference type="EMBL" id="MTYH01000013">
    <property type="protein sequence ID" value="PNP47593.1"/>
    <property type="molecule type" value="Genomic_DNA"/>
</dbReference>
<feature type="compositionally biased region" description="Basic residues" evidence="11">
    <location>
        <begin position="77"/>
        <end position="89"/>
    </location>
</feature>
<feature type="transmembrane region" description="Helical" evidence="12">
    <location>
        <begin position="806"/>
        <end position="835"/>
    </location>
</feature>
<feature type="region of interest" description="Disordered" evidence="11">
    <location>
        <begin position="1"/>
        <end position="108"/>
    </location>
</feature>
<evidence type="ECO:0000256" key="3">
    <source>
        <dbReference type="ARBA" id="ARBA00022448"/>
    </source>
</evidence>
<feature type="domain" description="ABC transporter" evidence="13">
    <location>
        <begin position="470"/>
        <end position="715"/>
    </location>
</feature>
<feature type="transmembrane region" description="Helical" evidence="12">
    <location>
        <begin position="268"/>
        <end position="288"/>
    </location>
</feature>
<feature type="transmembrane region" description="Helical" evidence="12">
    <location>
        <begin position="1034"/>
        <end position="1054"/>
    </location>
</feature>
<evidence type="ECO:0000259" key="14">
    <source>
        <dbReference type="PROSITE" id="PS50929"/>
    </source>
</evidence>
<feature type="transmembrane region" description="Helical" evidence="12">
    <location>
        <begin position="192"/>
        <end position="217"/>
    </location>
</feature>
<proteinExistence type="inferred from homology"/>
<gene>
    <name evidence="15" type="ORF">TGAMA5MH_01415</name>
</gene>
<dbReference type="Gene3D" id="1.20.1560.10">
    <property type="entry name" value="ABC transporter type 1, transmembrane domain"/>
    <property type="match status" value="1"/>
</dbReference>
<evidence type="ECO:0000256" key="10">
    <source>
        <dbReference type="ARBA" id="ARBA00023180"/>
    </source>
</evidence>
<dbReference type="PROSITE" id="PS00211">
    <property type="entry name" value="ABC_TRANSPORTER_1"/>
    <property type="match status" value="2"/>
</dbReference>
<evidence type="ECO:0000256" key="2">
    <source>
        <dbReference type="ARBA" id="ARBA00007577"/>
    </source>
</evidence>
<dbReference type="PANTHER" id="PTHR43394:SF27">
    <property type="entry name" value="ATP-DEPENDENT TRANSLOCASE ABCB1-LIKE"/>
    <property type="match status" value="1"/>
</dbReference>
<evidence type="ECO:0000259" key="13">
    <source>
        <dbReference type="PROSITE" id="PS50893"/>
    </source>
</evidence>
<keyword evidence="5 12" id="KW-0812">Transmembrane</keyword>
<feature type="compositionally biased region" description="Basic and acidic residues" evidence="11">
    <location>
        <begin position="37"/>
        <end position="56"/>
    </location>
</feature>
<evidence type="ECO:0000256" key="5">
    <source>
        <dbReference type="ARBA" id="ARBA00022692"/>
    </source>
</evidence>
<protein>
    <recommendedName>
        <fullName evidence="17">ATP-binding cassette, subfamily B (MDR/TAP), member 1</fullName>
    </recommendedName>
</protein>
<keyword evidence="9 12" id="KW-0472">Membrane</keyword>
<sequence length="1379" mass="150441">MADEKPEAVARDLASERSSSPGSSLRNESAAVQGSLPKDESVKVNKADLEDGRELDIIANPDLEEKKTEKGAEKSKKEKSKKKKSKKEKKKADPEEVQQDPEEPFRHLPDNEAEVLKRQALTPNLKQGIAALYRYSTGLDIFLMIIGAICSIGNGAALPLMTLLFSGLQKTFSEFSVGLIDKSGLSHGLSKYVLYFVYLAVGQFVVTYIATVGFIFVGENISTRIREHYLESCLRQNIGFFDKLGTGEIITRITSDTNIIQDGISEKMAITIGAISTFVTAFVIAFATSWKLTLILSSVIFAILINGALYSGYMMKTSSESITAFAHGSTLADEVLSSARTAVAFGLQDRLSQQYDKHLEKAEYYGFRLKAAVGIMIGGVMLLLYMSYALAFWQGSTFLLRGEISLNHVLVVMMTVLMGAFNMNAIAPNAQVFASAISSASKLFDTIDRVSPIDSASEEGDVIEAVQGNIRLENVKHIYPSRPGAIVMEDVTLDIPAGKTTALVGASGSGKSTIIGLIERFYNPVGGTIYLDGHDIATLNLRWLRRQVSLVNQEPTLFGTTIFENIRYGLVGTEHENESEEKQRELVIAAAKKSNAHDFVSNLTEGYETDVGDRGFLLSGGQKQRIAIARAIVSDPKILLLDEATSALDTESEGIVQAALEAASAGRTTIAIAHRLSTIKDADNIVVMSQGRIIEQGTHDDLVEKKGAYHNLVTAQNIAAVPDVARQESDLIDELEDVPIKSQLRIVDADDLEQNRLKRTSTIKSLSSIVLGGRTAEEDARYSTWALVMFVAKFNRNEWKRMISGLIFSILCGGGNPISAVFFAKEIVVLTAALVPDANIGQIRHDAYFWAIMFIVLAVGMMICYSGQGISLASCSEHLIHRIRYETFRTFLRQDISFYDRKENSSGVLMATLSTEANNVGGLSGATLGTILLTLSTLLTSMIMGLVIGWKLSLVCTATIPVLLACGFFRFYLLLRFQTRAQTAYAASAAYASEAISSIRTVASLTREQDIMRKYRGDIAAQRRKGLKSILSSSAVYGAAQGGTFLCFALGFWYGGTLLATHEYDLFTFFVCFMGIIYSAQSAGSFFSLAPDMGRAHTSALALKKLFDRVPKIDSWSQEGERLSKGEIEGRVEFRDIHFRYPTRPEQAVLRGLSLTIKPGQYVALVGASGCGKSTTISLLERFYDPLAGGVYVDGKDISTLNVSDYRSFISLVNQEPTLYSGTIKENILLGTPKEDVSDEELEQVCHEANIYETIASLPDGFNTLVGSKGGLLSGGQKQRIAIARALIRNPKILLLDEATSALDSESEVVVQTALDRAAAGRTTIAVAHRLSTIQKADVIYVIDQGCVAESGTHQELMRRNGRYAELVKLQSLATSSQE</sequence>
<keyword evidence="10" id="KW-0325">Glycoprotein</keyword>
<dbReference type="OrthoDB" id="6500128at2759"/>
<dbReference type="GO" id="GO:0005524">
    <property type="term" value="F:ATP binding"/>
    <property type="evidence" value="ECO:0007669"/>
    <property type="project" value="UniProtKB-KW"/>
</dbReference>
<comment type="caution">
    <text evidence="15">The sequence shown here is derived from an EMBL/GenBank/DDBJ whole genome shotgun (WGS) entry which is preliminary data.</text>
</comment>
<feature type="transmembrane region" description="Helical" evidence="12">
    <location>
        <begin position="1066"/>
        <end position="1089"/>
    </location>
</feature>
<dbReference type="Gene3D" id="3.40.50.300">
    <property type="entry name" value="P-loop containing nucleotide triphosphate hydrolases"/>
    <property type="match status" value="2"/>
</dbReference>
<feature type="transmembrane region" description="Helical" evidence="12">
    <location>
        <begin position="405"/>
        <end position="423"/>
    </location>
</feature>
<dbReference type="InterPro" id="IPR003439">
    <property type="entry name" value="ABC_transporter-like_ATP-bd"/>
</dbReference>
<dbReference type="InterPro" id="IPR017871">
    <property type="entry name" value="ABC_transporter-like_CS"/>
</dbReference>
<comment type="subcellular location">
    <subcellularLocation>
        <location evidence="1">Cell membrane</location>
        <topology evidence="1">Multi-pass membrane protein</topology>
    </subcellularLocation>
</comment>
<dbReference type="PANTHER" id="PTHR43394">
    <property type="entry name" value="ATP-DEPENDENT PERMEASE MDL1, MITOCHONDRIAL"/>
    <property type="match status" value="1"/>
</dbReference>
<dbReference type="GO" id="GO:0015421">
    <property type="term" value="F:ABC-type oligopeptide transporter activity"/>
    <property type="evidence" value="ECO:0007669"/>
    <property type="project" value="TreeGrafter"/>
</dbReference>
<evidence type="ECO:0008006" key="17">
    <source>
        <dbReference type="Google" id="ProtNLM"/>
    </source>
</evidence>
<dbReference type="InterPro" id="IPR027417">
    <property type="entry name" value="P-loop_NTPase"/>
</dbReference>
<dbReference type="Pfam" id="PF00005">
    <property type="entry name" value="ABC_tran"/>
    <property type="match status" value="2"/>
</dbReference>
<feature type="domain" description="ABC transporter" evidence="13">
    <location>
        <begin position="1132"/>
        <end position="1370"/>
    </location>
</feature>
<dbReference type="FunFam" id="3.40.50.300:FF:000251">
    <property type="entry name" value="ABC transporter B family member 19"/>
    <property type="match status" value="1"/>
</dbReference>
<dbReference type="InterPro" id="IPR039421">
    <property type="entry name" value="Type_1_exporter"/>
</dbReference>
<feature type="compositionally biased region" description="Basic and acidic residues" evidence="11">
    <location>
        <begin position="63"/>
        <end position="76"/>
    </location>
</feature>
<feature type="transmembrane region" description="Helical" evidence="12">
    <location>
        <begin position="952"/>
        <end position="973"/>
    </location>
</feature>
<dbReference type="SUPFAM" id="SSF90123">
    <property type="entry name" value="ABC transporter transmembrane region"/>
    <property type="match status" value="2"/>
</dbReference>
<dbReference type="SMART" id="SM00382">
    <property type="entry name" value="AAA"/>
    <property type="match status" value="2"/>
</dbReference>
<feature type="compositionally biased region" description="Basic and acidic residues" evidence="11">
    <location>
        <begin position="1"/>
        <end position="15"/>
    </location>
</feature>
<evidence type="ECO:0000256" key="4">
    <source>
        <dbReference type="ARBA" id="ARBA00022475"/>
    </source>
</evidence>
<feature type="compositionally biased region" description="Low complexity" evidence="11">
    <location>
        <begin position="16"/>
        <end position="29"/>
    </location>
</feature>
<feature type="transmembrane region" description="Helical" evidence="12">
    <location>
        <begin position="371"/>
        <end position="393"/>
    </location>
</feature>
<comment type="similarity">
    <text evidence="2">Belongs to the ABC transporter superfamily. ABCB family. Multidrug resistance exporter (TC 3.A.1.201) subfamily.</text>
</comment>
<evidence type="ECO:0000256" key="12">
    <source>
        <dbReference type="SAM" id="Phobius"/>
    </source>
</evidence>
<feature type="transmembrane region" description="Helical" evidence="12">
    <location>
        <begin position="920"/>
        <end position="946"/>
    </location>
</feature>
<evidence type="ECO:0000256" key="1">
    <source>
        <dbReference type="ARBA" id="ARBA00004651"/>
    </source>
</evidence>
<feature type="transmembrane region" description="Helical" evidence="12">
    <location>
        <begin position="847"/>
        <end position="865"/>
    </location>
</feature>
<feature type="transmembrane region" description="Helical" evidence="12">
    <location>
        <begin position="294"/>
        <end position="313"/>
    </location>
</feature>
<dbReference type="FunFam" id="1.20.1560.10:FF:000009">
    <property type="entry name" value="ABC transporter B family member 1"/>
    <property type="match status" value="1"/>
</dbReference>
<name>A0A2K0TQ05_9HYPO</name>
<evidence type="ECO:0000313" key="15">
    <source>
        <dbReference type="EMBL" id="PNP47593.1"/>
    </source>
</evidence>
<keyword evidence="7" id="KW-0067">ATP-binding</keyword>
<keyword evidence="8 12" id="KW-1133">Transmembrane helix</keyword>
<feature type="domain" description="ABC transmembrane type-1" evidence="14">
    <location>
        <begin position="805"/>
        <end position="1095"/>
    </location>
</feature>
<evidence type="ECO:0000256" key="7">
    <source>
        <dbReference type="ARBA" id="ARBA00022840"/>
    </source>
</evidence>
<keyword evidence="3" id="KW-0813">Transport</keyword>
<evidence type="ECO:0000313" key="16">
    <source>
        <dbReference type="Proteomes" id="UP000236546"/>
    </source>
</evidence>
<dbReference type="FunFam" id="1.20.1560.10:FF:000102">
    <property type="entry name" value="ABC multidrug transporter Mdr1"/>
    <property type="match status" value="1"/>
</dbReference>
<evidence type="ECO:0000256" key="9">
    <source>
        <dbReference type="ARBA" id="ARBA00023136"/>
    </source>
</evidence>
<feature type="domain" description="ABC transmembrane type-1" evidence="14">
    <location>
        <begin position="145"/>
        <end position="435"/>
    </location>
</feature>
<keyword evidence="4" id="KW-1003">Cell membrane</keyword>
<dbReference type="PROSITE" id="PS50929">
    <property type="entry name" value="ABC_TM1F"/>
    <property type="match status" value="2"/>
</dbReference>
<keyword evidence="6" id="KW-0547">Nucleotide-binding</keyword>
<evidence type="ECO:0000256" key="8">
    <source>
        <dbReference type="ARBA" id="ARBA00022989"/>
    </source>
</evidence>
<organism evidence="15 16">
    <name type="scientific">Trichoderma gamsii</name>
    <dbReference type="NCBI Taxonomy" id="398673"/>
    <lineage>
        <taxon>Eukaryota</taxon>
        <taxon>Fungi</taxon>
        <taxon>Dikarya</taxon>
        <taxon>Ascomycota</taxon>
        <taxon>Pezizomycotina</taxon>
        <taxon>Sordariomycetes</taxon>
        <taxon>Hypocreomycetidae</taxon>
        <taxon>Hypocreales</taxon>
        <taxon>Hypocreaceae</taxon>
        <taxon>Trichoderma</taxon>
    </lineage>
</organism>
<accession>A0A2K0TQ05</accession>
<dbReference type="Proteomes" id="UP000236546">
    <property type="component" value="Unassembled WGS sequence"/>
</dbReference>
<dbReference type="GO" id="GO:0005886">
    <property type="term" value="C:plasma membrane"/>
    <property type="evidence" value="ECO:0007669"/>
    <property type="project" value="UniProtKB-SubCell"/>
</dbReference>
<dbReference type="GO" id="GO:0090374">
    <property type="term" value="P:oligopeptide export from mitochondrion"/>
    <property type="evidence" value="ECO:0007669"/>
    <property type="project" value="TreeGrafter"/>
</dbReference>
<dbReference type="FunFam" id="3.40.50.300:FF:000302">
    <property type="entry name" value="ATP-binding cassette subfamily B member 5"/>
    <property type="match status" value="1"/>
</dbReference>
<dbReference type="InterPro" id="IPR003593">
    <property type="entry name" value="AAA+_ATPase"/>
</dbReference>
<dbReference type="SUPFAM" id="SSF52540">
    <property type="entry name" value="P-loop containing nucleoside triphosphate hydrolases"/>
    <property type="match status" value="2"/>
</dbReference>
<evidence type="ECO:0000256" key="11">
    <source>
        <dbReference type="SAM" id="MobiDB-lite"/>
    </source>
</evidence>
<dbReference type="CDD" id="cd03249">
    <property type="entry name" value="ABC_MTABC3_MDL1_MDL2"/>
    <property type="match status" value="2"/>
</dbReference>
<dbReference type="GO" id="GO:0016887">
    <property type="term" value="F:ATP hydrolysis activity"/>
    <property type="evidence" value="ECO:0007669"/>
    <property type="project" value="InterPro"/>
</dbReference>
<evidence type="ECO:0000256" key="6">
    <source>
        <dbReference type="ARBA" id="ARBA00022741"/>
    </source>
</evidence>
<feature type="transmembrane region" description="Helical" evidence="12">
    <location>
        <begin position="141"/>
        <end position="165"/>
    </location>
</feature>
<dbReference type="CDD" id="cd18578">
    <property type="entry name" value="ABC_6TM_Pgp_ABCB1_D2_like"/>
    <property type="match status" value="1"/>
</dbReference>
<dbReference type="CDD" id="cd18577">
    <property type="entry name" value="ABC_6TM_Pgp_ABCB1_D1_like"/>
    <property type="match status" value="1"/>
</dbReference>